<feature type="compositionally biased region" description="Polar residues" evidence="1">
    <location>
        <begin position="1"/>
        <end position="20"/>
    </location>
</feature>
<dbReference type="AlphaFoldDB" id="A0A2H0KF31"/>
<sequence>MTQQNNNQKLHQPKKTSLGNDSFLESLRGIGNNTLSSVKNDLFKPGVKDIFDNLSPFSNFKQDLQPDLREKPPLDDNFGKENHYQQKRQFEIVKREERIIFTRAEKETQAQVQNLQTEIRKLAIATGDLTKEVQVAIMQEEVNPGVYHVNFLQKLYLWVKSLTAQVKESSYCLSVFNKKSQKKKSYWNQFKKSGSSFSLHHDRAVATQAG</sequence>
<evidence type="ECO:0000259" key="2">
    <source>
        <dbReference type="Pfam" id="PF18904"/>
    </source>
</evidence>
<evidence type="ECO:0000256" key="1">
    <source>
        <dbReference type="SAM" id="MobiDB-lite"/>
    </source>
</evidence>
<feature type="region of interest" description="Disordered" evidence="1">
    <location>
        <begin position="1"/>
        <end position="23"/>
    </location>
</feature>
<name>A0A2H0KF31_9BACT</name>
<evidence type="ECO:0000313" key="3">
    <source>
        <dbReference type="EMBL" id="PIQ69871.1"/>
    </source>
</evidence>
<proteinExistence type="predicted"/>
<comment type="caution">
    <text evidence="3">The sequence shown here is derived from an EMBL/GenBank/DDBJ whole genome shotgun (WGS) entry which is preliminary data.</text>
</comment>
<protein>
    <recommendedName>
        <fullName evidence="2">DUF5660 domain-containing protein</fullName>
    </recommendedName>
</protein>
<dbReference type="InterPro" id="IPR043719">
    <property type="entry name" value="DUF5660"/>
</dbReference>
<organism evidence="3 4">
    <name type="scientific">Candidatus Shapirobacteria bacterium CG11_big_fil_rev_8_21_14_0_20_40_12</name>
    <dbReference type="NCBI Taxonomy" id="1974889"/>
    <lineage>
        <taxon>Bacteria</taxon>
        <taxon>Candidatus Shapironibacteriota</taxon>
    </lineage>
</organism>
<evidence type="ECO:0000313" key="4">
    <source>
        <dbReference type="Proteomes" id="UP000231371"/>
    </source>
</evidence>
<gene>
    <name evidence="3" type="ORF">COV89_03490</name>
</gene>
<dbReference type="EMBL" id="PCVI01000055">
    <property type="protein sequence ID" value="PIQ69871.1"/>
    <property type="molecule type" value="Genomic_DNA"/>
</dbReference>
<accession>A0A2H0KF31</accession>
<reference evidence="3 4" key="1">
    <citation type="submission" date="2017-09" db="EMBL/GenBank/DDBJ databases">
        <title>Depth-based differentiation of microbial function through sediment-hosted aquifers and enrichment of novel symbionts in the deep terrestrial subsurface.</title>
        <authorList>
            <person name="Probst A.J."/>
            <person name="Ladd B."/>
            <person name="Jarett J.K."/>
            <person name="Geller-Mcgrath D.E."/>
            <person name="Sieber C.M."/>
            <person name="Emerson J.B."/>
            <person name="Anantharaman K."/>
            <person name="Thomas B.C."/>
            <person name="Malmstrom R."/>
            <person name="Stieglmeier M."/>
            <person name="Klingl A."/>
            <person name="Woyke T."/>
            <person name="Ryan C.M."/>
            <person name="Banfield J.F."/>
        </authorList>
    </citation>
    <scope>NUCLEOTIDE SEQUENCE [LARGE SCALE GENOMIC DNA]</scope>
    <source>
        <strain evidence="3">CG11_big_fil_rev_8_21_14_0_20_40_12</strain>
    </source>
</reference>
<dbReference type="Proteomes" id="UP000231371">
    <property type="component" value="Unassembled WGS sequence"/>
</dbReference>
<feature type="domain" description="DUF5660" evidence="2">
    <location>
        <begin position="104"/>
        <end position="210"/>
    </location>
</feature>
<dbReference type="Pfam" id="PF18904">
    <property type="entry name" value="DUF5660"/>
    <property type="match status" value="1"/>
</dbReference>